<sequence length="172" mass="18610">MFVIPAAVDVNMEPLEDQVKDLGSVLETTILIDEASYNGETWEECFIGCYQEGGIGSILAMFDMHFALKLGYRASVSNLVSVNNEASHEDLLKQAIFPKRAVSDVKTGKGEETAATYSESFVLPVEVTAEFPVYPAHAVWSPSRSSGYELPDAPTPLQVITVTGQYGGGRKG</sequence>
<keyword evidence="2" id="KW-1185">Reference proteome</keyword>
<evidence type="ECO:0000313" key="1">
    <source>
        <dbReference type="EMBL" id="KAJ4497225.1"/>
    </source>
</evidence>
<dbReference type="Proteomes" id="UP001150217">
    <property type="component" value="Unassembled WGS sequence"/>
</dbReference>
<proteinExistence type="predicted"/>
<reference evidence="1" key="1">
    <citation type="submission" date="2022-08" db="EMBL/GenBank/DDBJ databases">
        <title>A Global Phylogenomic Analysis of the Shiitake Genus Lentinula.</title>
        <authorList>
            <consortium name="DOE Joint Genome Institute"/>
            <person name="Sierra-Patev S."/>
            <person name="Min B."/>
            <person name="Naranjo-Ortiz M."/>
            <person name="Looney B."/>
            <person name="Konkel Z."/>
            <person name="Slot J.C."/>
            <person name="Sakamoto Y."/>
            <person name="Steenwyk J.L."/>
            <person name="Rokas A."/>
            <person name="Carro J."/>
            <person name="Camarero S."/>
            <person name="Ferreira P."/>
            <person name="Molpeceres G."/>
            <person name="Ruiz-Duenas F.J."/>
            <person name="Serrano A."/>
            <person name="Henrissat B."/>
            <person name="Drula E."/>
            <person name="Hughes K.W."/>
            <person name="Mata J.L."/>
            <person name="Ishikawa N.K."/>
            <person name="Vargas-Isla R."/>
            <person name="Ushijima S."/>
            <person name="Smith C.A."/>
            <person name="Ahrendt S."/>
            <person name="Andreopoulos W."/>
            <person name="He G."/>
            <person name="Labutti K."/>
            <person name="Lipzen A."/>
            <person name="Ng V."/>
            <person name="Riley R."/>
            <person name="Sandor L."/>
            <person name="Barry K."/>
            <person name="Martinez A.T."/>
            <person name="Xiao Y."/>
            <person name="Gibbons J.G."/>
            <person name="Terashima K."/>
            <person name="Grigoriev I.V."/>
            <person name="Hibbett D.S."/>
        </authorList>
    </citation>
    <scope>NUCLEOTIDE SEQUENCE</scope>
    <source>
        <strain evidence="1">RHP3577 ss4</strain>
    </source>
</reference>
<organism evidence="1 2">
    <name type="scientific">Lentinula lateritia</name>
    <dbReference type="NCBI Taxonomy" id="40482"/>
    <lineage>
        <taxon>Eukaryota</taxon>
        <taxon>Fungi</taxon>
        <taxon>Dikarya</taxon>
        <taxon>Basidiomycota</taxon>
        <taxon>Agaricomycotina</taxon>
        <taxon>Agaricomycetes</taxon>
        <taxon>Agaricomycetidae</taxon>
        <taxon>Agaricales</taxon>
        <taxon>Marasmiineae</taxon>
        <taxon>Omphalotaceae</taxon>
        <taxon>Lentinula</taxon>
    </lineage>
</organism>
<dbReference type="EMBL" id="JANVFT010000023">
    <property type="protein sequence ID" value="KAJ4497225.1"/>
    <property type="molecule type" value="Genomic_DNA"/>
</dbReference>
<name>A0ABQ8VLH6_9AGAR</name>
<accession>A0ABQ8VLH6</accession>
<comment type="caution">
    <text evidence="1">The sequence shown here is derived from an EMBL/GenBank/DDBJ whole genome shotgun (WGS) entry which is preliminary data.</text>
</comment>
<evidence type="ECO:0000313" key="2">
    <source>
        <dbReference type="Proteomes" id="UP001150217"/>
    </source>
</evidence>
<protein>
    <submittedName>
        <fullName evidence="1">Uncharacterized protein</fullName>
    </submittedName>
</protein>
<gene>
    <name evidence="1" type="ORF">C8R41DRAFT_865775</name>
</gene>